<evidence type="ECO:0000256" key="5">
    <source>
        <dbReference type="ARBA" id="ARBA00023235"/>
    </source>
</evidence>
<dbReference type="Proteomes" id="UP000299367">
    <property type="component" value="Unassembled WGS sequence"/>
</dbReference>
<protein>
    <recommendedName>
        <fullName evidence="2">peptidylprolyl isomerase</fullName>
        <ecNumber evidence="2">5.2.1.8</ecNumber>
    </recommendedName>
</protein>
<accession>A0A480AGE5</accession>
<dbReference type="SUPFAM" id="SSF54534">
    <property type="entry name" value="FKBP-like"/>
    <property type="match status" value="1"/>
</dbReference>
<dbReference type="Pfam" id="PF00639">
    <property type="entry name" value="Rotamase"/>
    <property type="match status" value="1"/>
</dbReference>
<evidence type="ECO:0000256" key="4">
    <source>
        <dbReference type="ARBA" id="ARBA00023110"/>
    </source>
</evidence>
<keyword evidence="5 6" id="KW-0413">Isomerase</keyword>
<evidence type="ECO:0000256" key="2">
    <source>
        <dbReference type="ARBA" id="ARBA00013194"/>
    </source>
</evidence>
<gene>
    <name evidence="8" type="ORF">NIES80_35990</name>
</gene>
<keyword evidence="3" id="KW-0732">Signal</keyword>
<dbReference type="PANTHER" id="PTHR47245">
    <property type="entry name" value="PEPTIDYLPROLYL ISOMERASE"/>
    <property type="match status" value="1"/>
</dbReference>
<evidence type="ECO:0000259" key="7">
    <source>
        <dbReference type="PROSITE" id="PS50198"/>
    </source>
</evidence>
<evidence type="ECO:0000313" key="8">
    <source>
        <dbReference type="EMBL" id="GCL43879.1"/>
    </source>
</evidence>
<proteinExistence type="predicted"/>
<dbReference type="PROSITE" id="PS50198">
    <property type="entry name" value="PPIC_PPIASE_2"/>
    <property type="match status" value="1"/>
</dbReference>
<dbReference type="GO" id="GO:0003755">
    <property type="term" value="F:peptidyl-prolyl cis-trans isomerase activity"/>
    <property type="evidence" value="ECO:0007669"/>
    <property type="project" value="UniProtKB-KW"/>
</dbReference>
<sequence>MTNLITSHKNQVLQWGDRILQPGEVLSLISEYQLIPVLIKEIIIDQAIAAAEIVHTPEEEKQVCEQLAQQYQGIDQQGENFQQLKIMAMRQLKLEKFKEATWGGDLNSYFFQRKAQLDRVIYSLITTSEIGIAQEIYFRIKEGEQSFAELAREYAQGPEAQTDGLVGPIDLQSLHPTLVNILSRSQPQQLSPPTQINNVLVIVRLEKLLPAQLDRSMRQRLLNERFNQWLQEQMTERKWQIQTS</sequence>
<dbReference type="InterPro" id="IPR046357">
    <property type="entry name" value="PPIase_dom_sf"/>
</dbReference>
<reference evidence="9" key="1">
    <citation type="submission" date="2019-02" db="EMBL/GenBank/DDBJ databases">
        <title>Draft genome sequence of Dolichospermum planctonicum NIES-80.</title>
        <authorList>
            <person name="Yamaguchi H."/>
            <person name="Suzuki S."/>
            <person name="Kawachi M."/>
        </authorList>
    </citation>
    <scope>NUCLEOTIDE SEQUENCE [LARGE SCALE GENOMIC DNA]</scope>
    <source>
        <strain evidence="9">NIES-80</strain>
    </source>
</reference>
<dbReference type="AlphaFoldDB" id="A0A480AGE5"/>
<evidence type="ECO:0000256" key="3">
    <source>
        <dbReference type="ARBA" id="ARBA00022729"/>
    </source>
</evidence>
<dbReference type="InterPro" id="IPR000297">
    <property type="entry name" value="PPIase_PpiC"/>
</dbReference>
<dbReference type="InterPro" id="IPR050245">
    <property type="entry name" value="PrsA_foldase"/>
</dbReference>
<evidence type="ECO:0000313" key="9">
    <source>
        <dbReference type="Proteomes" id="UP000299367"/>
    </source>
</evidence>
<comment type="catalytic activity">
    <reaction evidence="1">
        <text>[protein]-peptidylproline (omega=180) = [protein]-peptidylproline (omega=0)</text>
        <dbReference type="Rhea" id="RHEA:16237"/>
        <dbReference type="Rhea" id="RHEA-COMP:10747"/>
        <dbReference type="Rhea" id="RHEA-COMP:10748"/>
        <dbReference type="ChEBI" id="CHEBI:83833"/>
        <dbReference type="ChEBI" id="CHEBI:83834"/>
        <dbReference type="EC" id="5.2.1.8"/>
    </reaction>
</comment>
<comment type="caution">
    <text evidence="8">The sequence shown here is derived from an EMBL/GenBank/DDBJ whole genome shotgun (WGS) entry which is preliminary data.</text>
</comment>
<evidence type="ECO:0000256" key="1">
    <source>
        <dbReference type="ARBA" id="ARBA00000971"/>
    </source>
</evidence>
<dbReference type="PANTHER" id="PTHR47245:SF1">
    <property type="entry name" value="FOLDASE PROTEIN PRSA"/>
    <property type="match status" value="1"/>
</dbReference>
<name>A0A480AGE5_9CYAN</name>
<evidence type="ECO:0000256" key="6">
    <source>
        <dbReference type="PROSITE-ProRule" id="PRU00278"/>
    </source>
</evidence>
<dbReference type="EC" id="5.2.1.8" evidence="2"/>
<keyword evidence="4 6" id="KW-0697">Rotamase</keyword>
<dbReference type="EMBL" id="BJCF01000057">
    <property type="protein sequence ID" value="GCL43879.1"/>
    <property type="molecule type" value="Genomic_DNA"/>
</dbReference>
<feature type="domain" description="PpiC" evidence="7">
    <location>
        <begin position="115"/>
        <end position="207"/>
    </location>
</feature>
<organism evidence="8 9">
    <name type="scientific">Dolichospermum planctonicum</name>
    <dbReference type="NCBI Taxonomy" id="136072"/>
    <lineage>
        <taxon>Bacteria</taxon>
        <taxon>Bacillati</taxon>
        <taxon>Cyanobacteriota</taxon>
        <taxon>Cyanophyceae</taxon>
        <taxon>Nostocales</taxon>
        <taxon>Aphanizomenonaceae</taxon>
        <taxon>Dolichospermum</taxon>
    </lineage>
</organism>
<dbReference type="Gene3D" id="3.10.50.40">
    <property type="match status" value="1"/>
</dbReference>